<evidence type="ECO:0000313" key="3">
    <source>
        <dbReference type="Proteomes" id="UP000005380"/>
    </source>
</evidence>
<evidence type="ECO:0000259" key="1">
    <source>
        <dbReference type="Pfam" id="PF17775"/>
    </source>
</evidence>
<organism evidence="2 3">
    <name type="scientific">Thiomicrospira aerophila AL3</name>
    <dbReference type="NCBI Taxonomy" id="717772"/>
    <lineage>
        <taxon>Bacteria</taxon>
        <taxon>Pseudomonadati</taxon>
        <taxon>Pseudomonadota</taxon>
        <taxon>Gammaproteobacteria</taxon>
        <taxon>Thiotrichales</taxon>
        <taxon>Piscirickettsiaceae</taxon>
        <taxon>Thiomicrospira</taxon>
    </lineage>
</organism>
<dbReference type="HOGENOM" id="CLU_099590_0_0_6"/>
<sequence>MNPNTATTPEELMRSRYAAFERKDFDYLVMTETNPEPMDADTKVWLASLTWCRLEIISAQGQQVEFNAYHLEQGVPYCLHERSDFVQNAQGQWLYDKGEVERIKLTIGRNDPCICQSGKKFKKCCGA</sequence>
<gene>
    <name evidence="2" type="ORF">THIAE_05120</name>
</gene>
<dbReference type="SUPFAM" id="SSF54427">
    <property type="entry name" value="NTF2-like"/>
    <property type="match status" value="1"/>
</dbReference>
<dbReference type="Pfam" id="PF17775">
    <property type="entry name" value="YchJ_M-like"/>
    <property type="match status" value="1"/>
</dbReference>
<reference evidence="2 3" key="1">
    <citation type="submission" date="2013-12" db="EMBL/GenBank/DDBJ databases">
        <authorList>
            <consortium name="DOE Joint Genome Institute"/>
            <person name="Kappler U."/>
            <person name="Huntemann M."/>
            <person name="Han J."/>
            <person name="Chen A."/>
            <person name="Kyrpides N."/>
            <person name="Mavromatis K."/>
            <person name="Markowitz V."/>
            <person name="Palaniappan K."/>
            <person name="Ivanova N."/>
            <person name="Schaumberg A."/>
            <person name="Pati A."/>
            <person name="Liolios K."/>
            <person name="Nordberg H.P."/>
            <person name="Cantor M.N."/>
            <person name="Hua S.X."/>
            <person name="Woyke T."/>
        </authorList>
    </citation>
    <scope>NUCLEOTIDE SEQUENCE [LARGE SCALE GENOMIC DNA]</scope>
    <source>
        <strain evidence="3">AL2</strain>
    </source>
</reference>
<dbReference type="OrthoDB" id="21421at2"/>
<dbReference type="FunCoup" id="W0DS40">
    <property type="interactions" value="22"/>
</dbReference>
<proteinExistence type="predicted"/>
<keyword evidence="3" id="KW-1185">Reference proteome</keyword>
<protein>
    <submittedName>
        <fullName evidence="2">SecC motif-containing protein</fullName>
    </submittedName>
</protein>
<dbReference type="RefSeq" id="WP_006460323.1">
    <property type="nucleotide sequence ID" value="NZ_CP007030.1"/>
</dbReference>
<dbReference type="Proteomes" id="UP000005380">
    <property type="component" value="Chromosome"/>
</dbReference>
<evidence type="ECO:0000313" key="2">
    <source>
        <dbReference type="EMBL" id="AHF01257.1"/>
    </source>
</evidence>
<dbReference type="SUPFAM" id="SSF103642">
    <property type="entry name" value="Sec-C motif"/>
    <property type="match status" value="1"/>
</dbReference>
<dbReference type="eggNOG" id="COG3012">
    <property type="taxonomic scope" value="Bacteria"/>
</dbReference>
<accession>W0DS40</accession>
<feature type="domain" description="YchJ-like middle NTF2-like" evidence="1">
    <location>
        <begin position="8"/>
        <end position="98"/>
    </location>
</feature>
<dbReference type="InterPro" id="IPR048469">
    <property type="entry name" value="YchJ-like_M"/>
</dbReference>
<dbReference type="KEGG" id="tao:THIAE_05120"/>
<name>W0DS40_9GAMM</name>
<dbReference type="InterPro" id="IPR032710">
    <property type="entry name" value="NTF2-like_dom_sf"/>
</dbReference>
<dbReference type="EMBL" id="CP007030">
    <property type="protein sequence ID" value="AHF01257.1"/>
    <property type="molecule type" value="Genomic_DNA"/>
</dbReference>
<dbReference type="AlphaFoldDB" id="W0DS40"/>
<dbReference type="Gene3D" id="3.10.450.50">
    <property type="match status" value="1"/>
</dbReference>
<dbReference type="InParanoid" id="W0DS40"/>
<dbReference type="Pfam" id="PF02810">
    <property type="entry name" value="SEC-C"/>
    <property type="match status" value="1"/>
</dbReference>
<dbReference type="InterPro" id="IPR004027">
    <property type="entry name" value="SEC_C_motif"/>
</dbReference>
<dbReference type="STRING" id="717772.THIAE_05120"/>
<dbReference type="PANTHER" id="PTHR33747:SF1">
    <property type="entry name" value="ADENYLATE CYCLASE-ASSOCIATED CAP C-TERMINAL DOMAIN-CONTAINING PROTEIN"/>
    <property type="match status" value="1"/>
</dbReference>
<dbReference type="PANTHER" id="PTHR33747">
    <property type="entry name" value="UPF0225 PROTEIN SCO1677"/>
    <property type="match status" value="1"/>
</dbReference>